<dbReference type="PANTHER" id="PTHR47926:SF516">
    <property type="entry name" value="SMK1"/>
    <property type="match status" value="1"/>
</dbReference>
<feature type="repeat" description="PPR" evidence="2">
    <location>
        <begin position="172"/>
        <end position="206"/>
    </location>
</feature>
<dbReference type="OrthoDB" id="185373at2759"/>
<gene>
    <name evidence="3" type="ORF">FH972_002820</name>
</gene>
<proteinExistence type="predicted"/>
<protein>
    <recommendedName>
        <fullName evidence="5">DYW domain-containing protein</fullName>
    </recommendedName>
</protein>
<dbReference type="Pfam" id="PF13041">
    <property type="entry name" value="PPR_2"/>
    <property type="match status" value="1"/>
</dbReference>
<dbReference type="Gene3D" id="1.25.40.10">
    <property type="entry name" value="Tetratricopeptide repeat domain"/>
    <property type="match status" value="4"/>
</dbReference>
<organism evidence="3 4">
    <name type="scientific">Carpinus fangiana</name>
    <dbReference type="NCBI Taxonomy" id="176857"/>
    <lineage>
        <taxon>Eukaryota</taxon>
        <taxon>Viridiplantae</taxon>
        <taxon>Streptophyta</taxon>
        <taxon>Embryophyta</taxon>
        <taxon>Tracheophyta</taxon>
        <taxon>Spermatophyta</taxon>
        <taxon>Magnoliopsida</taxon>
        <taxon>eudicotyledons</taxon>
        <taxon>Gunneridae</taxon>
        <taxon>Pentapetalae</taxon>
        <taxon>rosids</taxon>
        <taxon>fabids</taxon>
        <taxon>Fagales</taxon>
        <taxon>Betulaceae</taxon>
        <taxon>Carpinus</taxon>
    </lineage>
</organism>
<keyword evidence="4" id="KW-1185">Reference proteome</keyword>
<dbReference type="FunFam" id="1.25.40.10:FF:000285">
    <property type="entry name" value="Pentatricopeptide repeat-containing protein, chloroplastic"/>
    <property type="match status" value="1"/>
</dbReference>
<reference evidence="3 4" key="1">
    <citation type="submission" date="2019-06" db="EMBL/GenBank/DDBJ databases">
        <title>A chromosomal-level reference genome of Carpinus fangiana (Coryloideae, Betulaceae).</title>
        <authorList>
            <person name="Yang X."/>
            <person name="Wang Z."/>
            <person name="Zhang L."/>
            <person name="Hao G."/>
            <person name="Liu J."/>
            <person name="Yang Y."/>
        </authorList>
    </citation>
    <scope>NUCLEOTIDE SEQUENCE [LARGE SCALE GENOMIC DNA]</scope>
    <source>
        <strain evidence="3">Cfa_2016G</strain>
        <tissue evidence="3">Leaf</tissue>
    </source>
</reference>
<dbReference type="AlphaFoldDB" id="A0A5N6QG16"/>
<dbReference type="InterPro" id="IPR002885">
    <property type="entry name" value="PPR_rpt"/>
</dbReference>
<dbReference type="FunFam" id="1.25.40.10:FF:000458">
    <property type="entry name" value="Pentatricopeptide, putative, expressed"/>
    <property type="match status" value="1"/>
</dbReference>
<dbReference type="FunFam" id="1.25.40.10:FF:000996">
    <property type="entry name" value="Small kernel1"/>
    <property type="match status" value="1"/>
</dbReference>
<evidence type="ECO:0008006" key="5">
    <source>
        <dbReference type="Google" id="ProtNLM"/>
    </source>
</evidence>
<dbReference type="GO" id="GO:0009451">
    <property type="term" value="P:RNA modification"/>
    <property type="evidence" value="ECO:0007669"/>
    <property type="project" value="InterPro"/>
</dbReference>
<sequence>MFHETAFYLSSLLRNCALLSAISQAKQTHAQILVHGFLSNVTLQTDLLLAYCKCGFLQNARRVFDKMPKRNMHSWNILLASYAHNFRYLDAISVFNEFLKMGLRPDHYTLPPVLKACAGIGDAYLCKMLHGRVVRIGFEEYVVVGSLVLDFYVKCGNLVDARRVFSNMSCRDSAVWNLMIAGFGRAGFYSDALNCFRSMLSEGENMDSMTIPSILNACGGEGDLMKGKEIHGQVVKSFIFDGDVAINNSLIDMYAKCGCLHDSEKVFRSMHELNLITWTTMISCYGVHGKGEDSLALFNKMRDCGFKPNSVTLTAVLASCSHSGLIDQGRRIFNSISFDYELEPSVEHYACMVDLLARFGHLEEALELVQNMKLVVTPSVWGALLSGCMMHNNVEIGEIAALRLFDLEPRNSSNYIALCSIYDSLNIRDRVSLIRAKMRNLSLVKTPGCSWITIAGKTHEFYQGDHSHPETPMVYEMLDRMVKASVFPGDCELGDCLWTDTRHSGPGCKGGGEAKGAKDCPKLRRGALAVVAGIKNSWGGGCRRITGNEGKKPQLKSRLFNFSGFRAEPWVLVGWRFWNLLAQNWGHQIHVYPPCTNKQELIEKVF</sequence>
<dbReference type="EMBL" id="CM017321">
    <property type="protein sequence ID" value="KAE7998258.1"/>
    <property type="molecule type" value="Genomic_DNA"/>
</dbReference>
<dbReference type="InterPro" id="IPR046960">
    <property type="entry name" value="PPR_At4g14850-like_plant"/>
</dbReference>
<accession>A0A5N6QG16</accession>
<evidence type="ECO:0000256" key="2">
    <source>
        <dbReference type="PROSITE-ProRule" id="PRU00708"/>
    </source>
</evidence>
<evidence type="ECO:0000313" key="3">
    <source>
        <dbReference type="EMBL" id="KAE7998258.1"/>
    </source>
</evidence>
<evidence type="ECO:0000256" key="1">
    <source>
        <dbReference type="ARBA" id="ARBA00022737"/>
    </source>
</evidence>
<dbReference type="Pfam" id="PF01535">
    <property type="entry name" value="PPR"/>
    <property type="match status" value="4"/>
</dbReference>
<dbReference type="GO" id="GO:0003723">
    <property type="term" value="F:RNA binding"/>
    <property type="evidence" value="ECO:0007669"/>
    <property type="project" value="InterPro"/>
</dbReference>
<name>A0A5N6QG16_9ROSI</name>
<dbReference type="PROSITE" id="PS51375">
    <property type="entry name" value="PPR"/>
    <property type="match status" value="3"/>
</dbReference>
<keyword evidence="1" id="KW-0677">Repeat</keyword>
<evidence type="ECO:0000313" key="4">
    <source>
        <dbReference type="Proteomes" id="UP000327013"/>
    </source>
</evidence>
<feature type="repeat" description="PPR" evidence="2">
    <location>
        <begin position="274"/>
        <end position="308"/>
    </location>
</feature>
<dbReference type="Proteomes" id="UP000327013">
    <property type="component" value="Chromosome 1"/>
</dbReference>
<dbReference type="Pfam" id="PF20431">
    <property type="entry name" value="E_motif"/>
    <property type="match status" value="1"/>
</dbReference>
<feature type="repeat" description="PPR" evidence="2">
    <location>
        <begin position="71"/>
        <end position="105"/>
    </location>
</feature>
<dbReference type="InterPro" id="IPR011990">
    <property type="entry name" value="TPR-like_helical_dom_sf"/>
</dbReference>
<dbReference type="NCBIfam" id="TIGR00756">
    <property type="entry name" value="PPR"/>
    <property type="match status" value="4"/>
</dbReference>
<dbReference type="InterPro" id="IPR046848">
    <property type="entry name" value="E_motif"/>
</dbReference>
<dbReference type="PANTHER" id="PTHR47926">
    <property type="entry name" value="PENTATRICOPEPTIDE REPEAT-CONTAINING PROTEIN"/>
    <property type="match status" value="1"/>
</dbReference>